<organism evidence="1">
    <name type="scientific">marine sediment metagenome</name>
    <dbReference type="NCBI Taxonomy" id="412755"/>
    <lineage>
        <taxon>unclassified sequences</taxon>
        <taxon>metagenomes</taxon>
        <taxon>ecological metagenomes</taxon>
    </lineage>
</organism>
<gene>
    <name evidence="1" type="ORF">S06H3_17959</name>
</gene>
<dbReference type="AlphaFoldDB" id="X1KW96"/>
<proteinExistence type="predicted"/>
<dbReference type="EMBL" id="BARV01009031">
    <property type="protein sequence ID" value="GAI11362.1"/>
    <property type="molecule type" value="Genomic_DNA"/>
</dbReference>
<sequence length="200" mass="21892">MYKKVCIGLAVFLVLCSAPVVFAKERPAGVQSVGFQKVLGVEGLKLAFQWEGVRSPKNSFYGSLCFGGDEWGLNCEFFVGYRQYLSKNTPEGFWAGFGVGLALISNGYEWTWNSPRPQLSYPKYDIFPDEILAFTGKIQGGYKLFITDHVVLEAFLGFFGLVGTEDTVGSGLDGNVIITGENIPFGDLISDGRFSVGYVS</sequence>
<comment type="caution">
    <text evidence="1">The sequence shown here is derived from an EMBL/GenBank/DDBJ whole genome shotgun (WGS) entry which is preliminary data.</text>
</comment>
<evidence type="ECO:0000313" key="1">
    <source>
        <dbReference type="EMBL" id="GAI11362.1"/>
    </source>
</evidence>
<accession>X1KW96</accession>
<protein>
    <submittedName>
        <fullName evidence="1">Uncharacterized protein</fullName>
    </submittedName>
</protein>
<name>X1KW96_9ZZZZ</name>
<reference evidence="1" key="1">
    <citation type="journal article" date="2014" name="Front. Microbiol.">
        <title>High frequency of phylogenetically diverse reductive dehalogenase-homologous genes in deep subseafloor sedimentary metagenomes.</title>
        <authorList>
            <person name="Kawai M."/>
            <person name="Futagami T."/>
            <person name="Toyoda A."/>
            <person name="Takaki Y."/>
            <person name="Nishi S."/>
            <person name="Hori S."/>
            <person name="Arai W."/>
            <person name="Tsubouchi T."/>
            <person name="Morono Y."/>
            <person name="Uchiyama I."/>
            <person name="Ito T."/>
            <person name="Fujiyama A."/>
            <person name="Inagaki F."/>
            <person name="Takami H."/>
        </authorList>
    </citation>
    <scope>NUCLEOTIDE SEQUENCE</scope>
    <source>
        <strain evidence="1">Expedition CK06-06</strain>
    </source>
</reference>